<evidence type="ECO:0000313" key="6">
    <source>
        <dbReference type="EMBL" id="TCO09514.1"/>
    </source>
</evidence>
<accession>A0A4R2GKT0</accession>
<dbReference type="Gene3D" id="3.40.50.10310">
    <property type="entry name" value="Creatininase"/>
    <property type="match status" value="1"/>
</dbReference>
<evidence type="ECO:0000256" key="2">
    <source>
        <dbReference type="ARBA" id="ARBA00022723"/>
    </source>
</evidence>
<dbReference type="GO" id="GO:0046872">
    <property type="term" value="F:metal ion binding"/>
    <property type="evidence" value="ECO:0007669"/>
    <property type="project" value="UniProtKB-KW"/>
</dbReference>
<dbReference type="GO" id="GO:0009231">
    <property type="term" value="P:riboflavin biosynthetic process"/>
    <property type="evidence" value="ECO:0007669"/>
    <property type="project" value="TreeGrafter"/>
</dbReference>
<name>A0A4R2GKT0_9HYPH</name>
<evidence type="ECO:0000313" key="7">
    <source>
        <dbReference type="Proteomes" id="UP000294881"/>
    </source>
</evidence>
<proteinExistence type="inferred from homology"/>
<keyword evidence="7" id="KW-1185">Reference proteome</keyword>
<evidence type="ECO:0000256" key="4">
    <source>
        <dbReference type="ARBA" id="ARBA00022833"/>
    </source>
</evidence>
<reference evidence="6 7" key="1">
    <citation type="submission" date="2019-03" db="EMBL/GenBank/DDBJ databases">
        <title>Genomic Encyclopedia of Type Strains, Phase IV (KMG-IV): sequencing the most valuable type-strain genomes for metagenomic binning, comparative biology and taxonomic classification.</title>
        <authorList>
            <person name="Goeker M."/>
        </authorList>
    </citation>
    <scope>NUCLEOTIDE SEQUENCE [LARGE SCALE GENOMIC DNA]</scope>
    <source>
        <strain evidence="6 7">DSM 22958</strain>
    </source>
</reference>
<comment type="caution">
    <text evidence="6">The sequence shown here is derived from an EMBL/GenBank/DDBJ whole genome shotgun (WGS) entry which is preliminary data.</text>
</comment>
<organism evidence="6 7">
    <name type="scientific">Camelimonas lactis</name>
    <dbReference type="NCBI Taxonomy" id="659006"/>
    <lineage>
        <taxon>Bacteria</taxon>
        <taxon>Pseudomonadati</taxon>
        <taxon>Pseudomonadota</taxon>
        <taxon>Alphaproteobacteria</taxon>
        <taxon>Hyphomicrobiales</taxon>
        <taxon>Chelatococcaceae</taxon>
        <taxon>Camelimonas</taxon>
    </lineage>
</organism>
<keyword evidence="2" id="KW-0479">Metal-binding</keyword>
<sequence>MPQTRAAPMVRSRLWRELPAEAFGAARMADAIAVLPLAAVEQHGPHLPTGVDAMIMEGMLERVRARIETAPEGTVPLTVLLPVQEIGLSTEHIAFPGSLTLAPETAIRAWRELAIGVSRAGFRKLVLVSSHGGNSPVMDVVGRAMRAEANMLVVHTSWQRFGYPEGLFDAREIRHGIHGGEIETSLMLAFRPDLVRMERAENFAPASLALEQDYELLRADRPAGFSWLAQDLHPAGAMGDASRATADKGEAAAAHAAAAFVRLLGEIARFELGDGTRSRPGFL</sequence>
<dbReference type="GO" id="GO:0016811">
    <property type="term" value="F:hydrolase activity, acting on carbon-nitrogen (but not peptide) bonds, in linear amides"/>
    <property type="evidence" value="ECO:0007669"/>
    <property type="project" value="TreeGrafter"/>
</dbReference>
<evidence type="ECO:0000256" key="3">
    <source>
        <dbReference type="ARBA" id="ARBA00022801"/>
    </source>
</evidence>
<dbReference type="InterPro" id="IPR024087">
    <property type="entry name" value="Creatininase-like_sf"/>
</dbReference>
<gene>
    <name evidence="6" type="ORF">EV666_11738</name>
</gene>
<keyword evidence="4" id="KW-0862">Zinc</keyword>
<dbReference type="InterPro" id="IPR003785">
    <property type="entry name" value="Creatininase/forma_Hydrolase"/>
</dbReference>
<evidence type="ECO:0000256" key="5">
    <source>
        <dbReference type="ARBA" id="ARBA00024029"/>
    </source>
</evidence>
<dbReference type="PANTHER" id="PTHR35005:SF1">
    <property type="entry name" value="2-AMINO-5-FORMYLAMINO-6-RIBOSYLAMINOPYRIMIDIN-4(3H)-ONE 5'-MONOPHOSPHATE DEFORMYLASE"/>
    <property type="match status" value="1"/>
</dbReference>
<comment type="similarity">
    <text evidence="5">Belongs to the creatininase superfamily.</text>
</comment>
<dbReference type="EMBL" id="SLWL01000017">
    <property type="protein sequence ID" value="TCO09514.1"/>
    <property type="molecule type" value="Genomic_DNA"/>
</dbReference>
<evidence type="ECO:0000256" key="1">
    <source>
        <dbReference type="ARBA" id="ARBA00001947"/>
    </source>
</evidence>
<comment type="cofactor">
    <cofactor evidence="1">
        <name>Zn(2+)</name>
        <dbReference type="ChEBI" id="CHEBI:29105"/>
    </cofactor>
</comment>
<dbReference type="Pfam" id="PF02633">
    <property type="entry name" value="Creatininase"/>
    <property type="match status" value="1"/>
</dbReference>
<dbReference type="Proteomes" id="UP000294881">
    <property type="component" value="Unassembled WGS sequence"/>
</dbReference>
<dbReference type="SUPFAM" id="SSF102215">
    <property type="entry name" value="Creatininase"/>
    <property type="match status" value="1"/>
</dbReference>
<dbReference type="PANTHER" id="PTHR35005">
    <property type="entry name" value="3-DEHYDRO-SCYLLO-INOSOSE HYDROLASE"/>
    <property type="match status" value="1"/>
</dbReference>
<protein>
    <submittedName>
        <fullName evidence="6">Creatinine amidohydrolase</fullName>
    </submittedName>
</protein>
<dbReference type="AlphaFoldDB" id="A0A4R2GKT0"/>
<keyword evidence="3 6" id="KW-0378">Hydrolase</keyword>